<protein>
    <submittedName>
        <fullName evidence="2">Uncharacterized protein</fullName>
    </submittedName>
</protein>
<evidence type="ECO:0000313" key="3">
    <source>
        <dbReference type="Proteomes" id="UP000619238"/>
    </source>
</evidence>
<organism evidence="2 3">
    <name type="scientific">Kordia aestuariivivens</name>
    <dbReference type="NCBI Taxonomy" id="2759037"/>
    <lineage>
        <taxon>Bacteria</taxon>
        <taxon>Pseudomonadati</taxon>
        <taxon>Bacteroidota</taxon>
        <taxon>Flavobacteriia</taxon>
        <taxon>Flavobacteriales</taxon>
        <taxon>Flavobacteriaceae</taxon>
        <taxon>Kordia</taxon>
    </lineage>
</organism>
<feature type="transmembrane region" description="Helical" evidence="1">
    <location>
        <begin position="30"/>
        <end position="46"/>
    </location>
</feature>
<evidence type="ECO:0000256" key="1">
    <source>
        <dbReference type="SAM" id="Phobius"/>
    </source>
</evidence>
<keyword evidence="1" id="KW-0472">Membrane</keyword>
<keyword evidence="3" id="KW-1185">Reference proteome</keyword>
<sequence length="109" mass="13062">MKFIYYINNIFFGLTLLGYLTIIYGMYLQILLGCIQLLFFIVLLFNYHKFSQRIKEHLTTYGILTSFFLLWFFLNNHTLGITILFIMIAPMLIATYFTYIVYQLNQKVL</sequence>
<name>A0ABR7QB55_9FLAO</name>
<gene>
    <name evidence="2" type="ORF">H2O64_13715</name>
</gene>
<dbReference type="Proteomes" id="UP000619238">
    <property type="component" value="Unassembled WGS sequence"/>
</dbReference>
<feature type="transmembrane region" description="Helical" evidence="1">
    <location>
        <begin position="58"/>
        <end position="74"/>
    </location>
</feature>
<accession>A0ABR7QB55</accession>
<dbReference type="EMBL" id="JACGWS010000008">
    <property type="protein sequence ID" value="MBC8755728.1"/>
    <property type="molecule type" value="Genomic_DNA"/>
</dbReference>
<reference evidence="2 3" key="1">
    <citation type="submission" date="2020-07" db="EMBL/GenBank/DDBJ databases">
        <title>Description of Kordia aestuariivivens sp. nov., isolated from a tidal flat.</title>
        <authorList>
            <person name="Park S."/>
            <person name="Yoon J.-H."/>
        </authorList>
    </citation>
    <scope>NUCLEOTIDE SEQUENCE [LARGE SCALE GENOMIC DNA]</scope>
    <source>
        <strain evidence="2 3">YSTF-M3</strain>
    </source>
</reference>
<feature type="transmembrane region" description="Helical" evidence="1">
    <location>
        <begin position="5"/>
        <end position="24"/>
    </location>
</feature>
<proteinExistence type="predicted"/>
<evidence type="ECO:0000313" key="2">
    <source>
        <dbReference type="EMBL" id="MBC8755728.1"/>
    </source>
</evidence>
<dbReference type="RefSeq" id="WP_187562777.1">
    <property type="nucleotide sequence ID" value="NZ_JACGWS010000008.1"/>
</dbReference>
<dbReference type="PROSITE" id="PS51257">
    <property type="entry name" value="PROKAR_LIPOPROTEIN"/>
    <property type="match status" value="1"/>
</dbReference>
<feature type="transmembrane region" description="Helical" evidence="1">
    <location>
        <begin position="80"/>
        <end position="102"/>
    </location>
</feature>
<keyword evidence="1" id="KW-0812">Transmembrane</keyword>
<keyword evidence="1" id="KW-1133">Transmembrane helix</keyword>
<comment type="caution">
    <text evidence="2">The sequence shown here is derived from an EMBL/GenBank/DDBJ whole genome shotgun (WGS) entry which is preliminary data.</text>
</comment>